<feature type="region of interest" description="Disordered" evidence="6">
    <location>
        <begin position="652"/>
        <end position="679"/>
    </location>
</feature>
<dbReference type="GO" id="GO:0003676">
    <property type="term" value="F:nucleic acid binding"/>
    <property type="evidence" value="ECO:0007669"/>
    <property type="project" value="InterPro"/>
</dbReference>
<name>A0A4U7B3H3_9PEZI</name>
<proteinExistence type="inferred from homology"/>
<dbReference type="PANTHER" id="PTHR13710">
    <property type="entry name" value="DNA HELICASE RECQ FAMILY MEMBER"/>
    <property type="match status" value="1"/>
</dbReference>
<evidence type="ECO:0000256" key="1">
    <source>
        <dbReference type="ARBA" id="ARBA00005446"/>
    </source>
</evidence>
<gene>
    <name evidence="9" type="ORF">C1H76_1884</name>
</gene>
<reference evidence="9 10" key="1">
    <citation type="submission" date="2018-02" db="EMBL/GenBank/DDBJ databases">
        <title>Draft genome sequences of Elsinoe sp., causing black scab on jojoba.</title>
        <authorList>
            <person name="Stodart B."/>
            <person name="Jeffress S."/>
            <person name="Ash G."/>
            <person name="Arun Chinnappa K."/>
        </authorList>
    </citation>
    <scope>NUCLEOTIDE SEQUENCE [LARGE SCALE GENOMIC DNA]</scope>
    <source>
        <strain evidence="9 10">Hillstone_2</strain>
    </source>
</reference>
<dbReference type="GO" id="GO:0005737">
    <property type="term" value="C:cytoplasm"/>
    <property type="evidence" value="ECO:0007669"/>
    <property type="project" value="TreeGrafter"/>
</dbReference>
<keyword evidence="9" id="KW-0378">Hydrolase</keyword>
<dbReference type="InterPro" id="IPR014001">
    <property type="entry name" value="Helicase_ATP-bd"/>
</dbReference>
<sequence>MERHFNQYHTSILPSTRDAVVRAIVALPDIAWDASEFQDVPAGPHVAIPQLPLYRDGLHCAYNDCKYICRTRQGMERHWREHSSSGQGTETVRVRWTHGVTCQQLFSRGTKGQVRFLEVIAPREEKAGAELLTRDEQAAWRVLKEQRQQVERAALDARIVSATARYHDIDSWMKMNGWKEHHCSLLPTTLRRIRALPLKVRLAFGKQTGQRNAQIETAAASRDRGEWLDGRGSPANSGSMTDDSEDEGPTDERDEDFIADACFAVQALITDARRSHTVEKAGRPALQYILRSETGVQQSDRRSERRIYTNHTATSMHRYMHRWMIMTSYLLRTRDLSPRRRPPYVLTPPQREAIDKLRRFWDARSMAARTSGRPDSPAATKFRKGMVHYCLDMWISMIDRPFGDVQFDSAMVSAVSMLGIRSGLDVPEENFYLDAMNFSPIAASVVTVARMLVVHKAVTEYERDEHRRVGQETNAVVRQEATGVGGIPSKVERVKEMTDRFMVIHGGTGPQGRTMQALADLKAFARTVAMNTNRAGNVQWIKEPASFAMGLTGVISIDGKHVPLERIGPMLLSTCDRLGVALREELLFVERLPELDLNALVDKPSNITTPGWSFLRDPRNRAALSIDGSSSDDWMFKRLLGDDAVRARSRLLPRKGGDGLPTPASSPATSSSPPRLDWRQDGVEGYRAAVRRFKGKLLALVHLSAGAPARGTEIISVEHRNSPNNPHGRGVFVEDGLVVFATAWHKSFGHTGQEKYVHRYVPREVGRLVVYYLWLVLPFVEAIQLTCHGQRQLSSYIWHGQYGRVEHDTPAPDEVVFAGLLRGSVASADERAEAAELDDADGTGEVGDADEDGPQGGGPVREDRPTSGVWSVRLESARRRERNGREEGAAESFDGLYHSDRFRRQLHDLFRSQGLEDVGIQDWRHAYPAIQRKLSRDGVVNNTLDVLYRGAQQQLDFGALMEGHSMRTHSAHYGRDVGEGIRFSPDDRARYRAVSEDWHRRCRFPSALGARRLGALHGIIDEAGRLEEEEARRWEEMAGVDLEEELRMLLGRADARMRPAQVRILDAIYRRTPRILAVLATGSGKSLLFTLPASHPRAGTTVVVVPTKALKVDMERRVTSMGMACAAFDGLGAPLPYGAKLVFVTPEAAVSPRFQTFIDDLHIQRSLDRIVIDECHVVLESAEESSWRQCVLELNRRLQGKRAQIVYLTGTLGPRDESVFFESVLLKVPGSAMPEGAVEVFRHRTSRGNISYAVEVVATQGGREERDGQIGHRIQQFLQQGLAGVDQAIVYTSFIEQGRRLAERMDTEFYHGKLSDARKSAVLAAFAGGDLRVLVATNAMGQGVDMTNVRFVLHASVPKKLRDYAQETGRAGRAVTAHGKALLFLAGDRGADGVLLPRPLHRDVEKEMAALVTLPSHDCRRRILDAVMDDFQRTGGCGADERACDLCLARRTFPSGGATRRGGPCATRGTEEPIAPDPAASTPGAEMAISPPALARRDAGSEKRATTPYRHYSLPAPPPLMTPVSLPRPDRVGAARAMAPPPHTPMIGSSPLAARGAEASEPPLKVPRLGGSPLRAAAHRSRNARYEGTYEGTGPTRLDDRQRVDAQRRLDVASETCRLNRVRVNQARVDFETAMQWWLSHCLVCSFVHEKRSGHSWRECDDAHNVALLRDYSKGFTAAAGFRLQPYSGCFRCFMPSEICNAQVEGTDANGRPTFRYERDNTCQLGTDTLRCITSAILLWGGPDAQRHLQQQSQPPRRREPSGQPTLASCLWSYMYKRCEWGGMKHCNRMCQVAFQYSWANVAKDGTEKPCSSFRE</sequence>
<dbReference type="Proteomes" id="UP000308133">
    <property type="component" value="Unassembled WGS sequence"/>
</dbReference>
<evidence type="ECO:0000256" key="4">
    <source>
        <dbReference type="ARBA" id="ARBA00034617"/>
    </source>
</evidence>
<evidence type="ECO:0000256" key="3">
    <source>
        <dbReference type="ARBA" id="ARBA00022840"/>
    </source>
</evidence>
<dbReference type="PROSITE" id="PS00028">
    <property type="entry name" value="ZINC_FINGER_C2H2_1"/>
    <property type="match status" value="1"/>
</dbReference>
<evidence type="ECO:0000256" key="2">
    <source>
        <dbReference type="ARBA" id="ARBA00022741"/>
    </source>
</evidence>
<dbReference type="Pfam" id="PF12013">
    <property type="entry name" value="OrsD"/>
    <property type="match status" value="1"/>
</dbReference>
<dbReference type="GO" id="GO:0000724">
    <property type="term" value="P:double-strand break repair via homologous recombination"/>
    <property type="evidence" value="ECO:0007669"/>
    <property type="project" value="TreeGrafter"/>
</dbReference>
<dbReference type="SUPFAM" id="SSF52540">
    <property type="entry name" value="P-loop containing nucleoside triphosphate hydrolases"/>
    <property type="match status" value="1"/>
</dbReference>
<dbReference type="InterPro" id="IPR001650">
    <property type="entry name" value="Helicase_C-like"/>
</dbReference>
<keyword evidence="2" id="KW-0547">Nucleotide-binding</keyword>
<dbReference type="SMART" id="SM00490">
    <property type="entry name" value="HELICc"/>
    <property type="match status" value="1"/>
</dbReference>
<dbReference type="PANTHER" id="PTHR13710:SF154">
    <property type="entry name" value="RECQ HELICASE, PUTATIVE (AFU_ORTHOLOGUE AFUA_6G14720)-RELATED"/>
    <property type="match status" value="1"/>
</dbReference>
<dbReference type="GO" id="GO:0043138">
    <property type="term" value="F:3'-5' DNA helicase activity"/>
    <property type="evidence" value="ECO:0007669"/>
    <property type="project" value="UniProtKB-EC"/>
</dbReference>
<feature type="region of interest" description="Disordered" evidence="6">
    <location>
        <begin position="211"/>
        <end position="253"/>
    </location>
</feature>
<feature type="region of interest" description="Disordered" evidence="6">
    <location>
        <begin position="1457"/>
        <end position="1524"/>
    </location>
</feature>
<comment type="caution">
    <text evidence="9">The sequence shown here is derived from an EMBL/GenBank/DDBJ whole genome shotgun (WGS) entry which is preliminary data.</text>
</comment>
<evidence type="ECO:0000259" key="7">
    <source>
        <dbReference type="PROSITE" id="PS51192"/>
    </source>
</evidence>
<feature type="compositionally biased region" description="Acidic residues" evidence="6">
    <location>
        <begin position="242"/>
        <end position="253"/>
    </location>
</feature>
<accession>A0A4U7B3H3</accession>
<evidence type="ECO:0000313" key="10">
    <source>
        <dbReference type="Proteomes" id="UP000308133"/>
    </source>
</evidence>
<dbReference type="SMART" id="SM00487">
    <property type="entry name" value="DEXDc"/>
    <property type="match status" value="1"/>
</dbReference>
<protein>
    <recommendedName>
        <fullName evidence="5">DNA 3'-5' helicase</fullName>
        <ecNumber evidence="5">5.6.2.4</ecNumber>
    </recommendedName>
</protein>
<dbReference type="InterPro" id="IPR011545">
    <property type="entry name" value="DEAD/DEAH_box_helicase_dom"/>
</dbReference>
<feature type="compositionally biased region" description="Basic and acidic residues" evidence="6">
    <location>
        <begin position="1495"/>
        <end position="1505"/>
    </location>
</feature>
<dbReference type="EC" id="5.6.2.4" evidence="5"/>
<evidence type="ECO:0000256" key="5">
    <source>
        <dbReference type="ARBA" id="ARBA00034808"/>
    </source>
</evidence>
<feature type="compositionally biased region" description="Low complexity" evidence="6">
    <location>
        <begin position="661"/>
        <end position="674"/>
    </location>
</feature>
<feature type="region of interest" description="Disordered" evidence="6">
    <location>
        <begin position="831"/>
        <end position="869"/>
    </location>
</feature>
<keyword evidence="3" id="KW-0067">ATP-binding</keyword>
<dbReference type="InterPro" id="IPR013087">
    <property type="entry name" value="Znf_C2H2_type"/>
</dbReference>
<feature type="domain" description="Helicase ATP-binding" evidence="7">
    <location>
        <begin position="1066"/>
        <end position="1230"/>
    </location>
</feature>
<dbReference type="Pfam" id="PF00270">
    <property type="entry name" value="DEAD"/>
    <property type="match status" value="1"/>
</dbReference>
<dbReference type="Pfam" id="PF00271">
    <property type="entry name" value="Helicase_C"/>
    <property type="match status" value="1"/>
</dbReference>
<feature type="compositionally biased region" description="Acidic residues" evidence="6">
    <location>
        <begin position="835"/>
        <end position="853"/>
    </location>
</feature>
<evidence type="ECO:0000256" key="6">
    <source>
        <dbReference type="SAM" id="MobiDB-lite"/>
    </source>
</evidence>
<dbReference type="Gene3D" id="3.40.50.300">
    <property type="entry name" value="P-loop containing nucleotide triphosphate hydrolases"/>
    <property type="match status" value="2"/>
</dbReference>
<evidence type="ECO:0000313" key="9">
    <source>
        <dbReference type="EMBL" id="TKX25858.1"/>
    </source>
</evidence>
<dbReference type="InterPro" id="IPR027417">
    <property type="entry name" value="P-loop_NTPase"/>
</dbReference>
<evidence type="ECO:0000259" key="8">
    <source>
        <dbReference type="PROSITE" id="PS51194"/>
    </source>
</evidence>
<feature type="region of interest" description="Disordered" evidence="6">
    <location>
        <begin position="1562"/>
        <end position="1598"/>
    </location>
</feature>
<dbReference type="InterPro" id="IPR022698">
    <property type="entry name" value="OrsD"/>
</dbReference>
<comment type="similarity">
    <text evidence="1">Belongs to the helicase family. RecQ subfamily.</text>
</comment>
<organism evidence="9 10">
    <name type="scientific">Elsinoe australis</name>
    <dbReference type="NCBI Taxonomy" id="40998"/>
    <lineage>
        <taxon>Eukaryota</taxon>
        <taxon>Fungi</taxon>
        <taxon>Dikarya</taxon>
        <taxon>Ascomycota</taxon>
        <taxon>Pezizomycotina</taxon>
        <taxon>Dothideomycetes</taxon>
        <taxon>Dothideomycetidae</taxon>
        <taxon>Myriangiales</taxon>
        <taxon>Elsinoaceae</taxon>
        <taxon>Elsinoe</taxon>
    </lineage>
</organism>
<dbReference type="PROSITE" id="PS51192">
    <property type="entry name" value="HELICASE_ATP_BIND_1"/>
    <property type="match status" value="1"/>
</dbReference>
<dbReference type="GO" id="GO:0009378">
    <property type="term" value="F:four-way junction helicase activity"/>
    <property type="evidence" value="ECO:0007669"/>
    <property type="project" value="TreeGrafter"/>
</dbReference>
<feature type="domain" description="Helicase C-terminal" evidence="8">
    <location>
        <begin position="1277"/>
        <end position="1420"/>
    </location>
</feature>
<keyword evidence="9" id="KW-0347">Helicase</keyword>
<dbReference type="GO" id="GO:0005694">
    <property type="term" value="C:chromosome"/>
    <property type="evidence" value="ECO:0007669"/>
    <property type="project" value="TreeGrafter"/>
</dbReference>
<dbReference type="EMBL" id="PTQR01000022">
    <property type="protein sequence ID" value="TKX25858.1"/>
    <property type="molecule type" value="Genomic_DNA"/>
</dbReference>
<dbReference type="GO" id="GO:0005524">
    <property type="term" value="F:ATP binding"/>
    <property type="evidence" value="ECO:0007669"/>
    <property type="project" value="UniProtKB-KW"/>
</dbReference>
<dbReference type="PROSITE" id="PS51194">
    <property type="entry name" value="HELICASE_CTER"/>
    <property type="match status" value="1"/>
</dbReference>
<comment type="catalytic activity">
    <reaction evidence="4">
        <text>Couples ATP hydrolysis with the unwinding of duplex DNA by translocating in the 3'-5' direction.</text>
        <dbReference type="EC" id="5.6.2.4"/>
    </reaction>
</comment>